<protein>
    <submittedName>
        <fullName evidence="8">Ig domain protein group 2 domain protein</fullName>
    </submittedName>
</protein>
<evidence type="ECO:0000313" key="8">
    <source>
        <dbReference type="EMBL" id="ADW69524.1"/>
    </source>
</evidence>
<dbReference type="InterPro" id="IPR028974">
    <property type="entry name" value="TSP_type-3_rpt"/>
</dbReference>
<feature type="region of interest" description="Disordered" evidence="7">
    <location>
        <begin position="1"/>
        <end position="23"/>
    </location>
</feature>
<dbReference type="OrthoDB" id="97780at2"/>
<dbReference type="eggNOG" id="COG4932">
    <property type="taxonomic scope" value="Bacteria"/>
</dbReference>
<dbReference type="SUPFAM" id="SSF49464">
    <property type="entry name" value="Carboxypeptidase regulatory domain-like"/>
    <property type="match status" value="4"/>
</dbReference>
<evidence type="ECO:0000256" key="4">
    <source>
        <dbReference type="ARBA" id="ARBA00022729"/>
    </source>
</evidence>
<comment type="subcellular location">
    <subcellularLocation>
        <location evidence="1">Secreted</location>
    </subcellularLocation>
</comment>
<keyword evidence="9" id="KW-1185">Reference proteome</keyword>
<dbReference type="GO" id="GO:0005509">
    <property type="term" value="F:calcium ion binding"/>
    <property type="evidence" value="ECO:0007669"/>
    <property type="project" value="InterPro"/>
</dbReference>
<dbReference type="SUPFAM" id="SSF103647">
    <property type="entry name" value="TSP type-3 repeat"/>
    <property type="match status" value="1"/>
</dbReference>
<proteinExistence type="inferred from homology"/>
<dbReference type="EMBL" id="CP002480">
    <property type="protein sequence ID" value="ADW69524.1"/>
    <property type="molecule type" value="Genomic_DNA"/>
</dbReference>
<evidence type="ECO:0000256" key="2">
    <source>
        <dbReference type="ARBA" id="ARBA00007257"/>
    </source>
</evidence>
<dbReference type="Pfam" id="PF13620">
    <property type="entry name" value="CarboxypepD_reg"/>
    <property type="match status" value="3"/>
</dbReference>
<evidence type="ECO:0000256" key="3">
    <source>
        <dbReference type="ARBA" id="ARBA00022525"/>
    </source>
</evidence>
<dbReference type="Pfam" id="PF07210">
    <property type="entry name" value="DUF1416"/>
    <property type="match status" value="1"/>
</dbReference>
<dbReference type="InterPro" id="IPR008969">
    <property type="entry name" value="CarboxyPept-like_regulatory"/>
</dbReference>
<dbReference type="SUPFAM" id="SSF49452">
    <property type="entry name" value="Starch-binding domain-like"/>
    <property type="match status" value="9"/>
</dbReference>
<evidence type="ECO:0000256" key="5">
    <source>
        <dbReference type="ARBA" id="ARBA00022837"/>
    </source>
</evidence>
<reference evidence="9" key="1">
    <citation type="submission" date="2011-01" db="EMBL/GenBank/DDBJ databases">
        <title>Complete sequence of chromosome of Acidobacterium sp. MP5ACTX9.</title>
        <authorList>
            <consortium name="US DOE Joint Genome Institute"/>
            <person name="Lucas S."/>
            <person name="Copeland A."/>
            <person name="Lapidus A."/>
            <person name="Cheng J.-F."/>
            <person name="Goodwin L."/>
            <person name="Pitluck S."/>
            <person name="Teshima H."/>
            <person name="Detter J.C."/>
            <person name="Han C."/>
            <person name="Tapia R."/>
            <person name="Land M."/>
            <person name="Hauser L."/>
            <person name="Kyrpides N."/>
            <person name="Ivanova N."/>
            <person name="Ovchinnikova G."/>
            <person name="Pagani I."/>
            <person name="Rawat S.R."/>
            <person name="Mannisto M."/>
            <person name="Haggblom M.M."/>
            <person name="Woyke T."/>
        </authorList>
    </citation>
    <scope>NUCLEOTIDE SEQUENCE [LARGE SCALE GENOMIC DNA]</scope>
    <source>
        <strain evidence="9">MP5ACTX9</strain>
    </source>
</reference>
<comment type="similarity">
    <text evidence="2">Belongs to the serine-aspartate repeat-containing protein (SDr) family.</text>
</comment>
<dbReference type="HOGENOM" id="CLU_225035_0_0_0"/>
<dbReference type="PaxDb" id="1198114-AciX9_2492"/>
<dbReference type="Proteomes" id="UP000000343">
    <property type="component" value="Chromosome"/>
</dbReference>
<evidence type="ECO:0000256" key="1">
    <source>
        <dbReference type="ARBA" id="ARBA00004613"/>
    </source>
</evidence>
<keyword evidence="3" id="KW-0964">Secreted</keyword>
<dbReference type="InterPro" id="IPR013783">
    <property type="entry name" value="Ig-like_fold"/>
</dbReference>
<dbReference type="Gene3D" id="2.60.40.1080">
    <property type="match status" value="1"/>
</dbReference>
<evidence type="ECO:0000256" key="7">
    <source>
        <dbReference type="SAM" id="MobiDB-lite"/>
    </source>
</evidence>
<accession>E8X5H7</accession>
<dbReference type="InterPro" id="IPR013784">
    <property type="entry name" value="Carb-bd-like_fold"/>
</dbReference>
<evidence type="ECO:0000313" key="9">
    <source>
        <dbReference type="Proteomes" id="UP000000343"/>
    </source>
</evidence>
<dbReference type="InterPro" id="IPR059100">
    <property type="entry name" value="TSP3_bac"/>
</dbReference>
<evidence type="ECO:0000256" key="6">
    <source>
        <dbReference type="ARBA" id="ARBA00022843"/>
    </source>
</evidence>
<dbReference type="SUPFAM" id="SSF49478">
    <property type="entry name" value="Cna protein B-type domain"/>
    <property type="match status" value="2"/>
</dbReference>
<dbReference type="PANTHER" id="PTHR36108:SF13">
    <property type="entry name" value="COLOSSIN-B-RELATED"/>
    <property type="match status" value="1"/>
</dbReference>
<gene>
    <name evidence="8" type="ordered locus">AciX9_2492</name>
</gene>
<keyword evidence="6" id="KW-0832">Ubl conjugation</keyword>
<name>E8X5H7_GRATM</name>
<dbReference type="KEGG" id="acm:AciX9_2492"/>
<sequence>MTHIRPVTRTPHNPAGATATSSTRYRRHLTRLLTVVTTASLLFHHTATEVYAQQYADQNCTASILNRSVPVAADGTFLIPNVPVNPGTYRARVICPQTDGSLLGSTSDYLTLIPNGSTSLPLLPIGPLSAQPSALKVQALSGALSAVGATVQLETQAIDPSTYSYDYTKVTKGTTYTSSNAAVATVDANGIVTAKGPGAVIITARNDGLSSTILLTSFGLLDSDGDGLPDSYEIANGLNPFDPTDANLDSDGDGLTNLQEYQLGTNPRIADTDGDGLNDGDEVRLGTNPLVADTDGDGLNDGDEVRLGTNPLVYDTDGDGIPDGIEVRLGLNPLVPDVTTTLTGHVSNPDGTPAVGASILVLTYFTAVTDTTGAFTLTSVPTSLGNFVVSARAIVGTTVYNGASKATPPVGSGTTDIGTIQLGQSSGQVSGTITNPDGTIVRAAQVTLTDGMDVRTTVTDGTGLYLVTGLQSGTVMASAFDPNTSLRGQAVSALNAATPLTLNVKLSAFGTVSGTVRTPSGTPVGAGATVIITGALNATTTTDLLGHYAFTFVPLGGYTVDATDTAGNHGRATGTITATSQTINADVQYLGRGTVTGTVADASGTAIAGAAVQLYDSGIFNSYANTTTNSLGQYTFANVFIGPLTLSASSTSSSTGGSASSILSTDAQTVTVNIALGATGTLTGTVFRADGKTVVPGALVSVTGSAATALTNAAGVYTLGNIPLGGITAQASDASTSDRGHATGSVTSGQTSTLNITLIGLGTVNVTVQDAGGTAKAGALVQVQNVSAQFPATQNGVSASDGTVAFTQQLAGSQTVTASDPTTGLAGTANATLAAAGTVAVVVKLQASGTVQGTVYKHDAVTPLPGATVVLDGQRSVTADVNGFYTLTVVPSGTHQVYVADSINNTLAINNGVVITTQGQVVTSNFVITGRGTVTGLVTNQDGSIAAGIPVQLTSNAPGDSNPYGTQTDVTGTYTLLNIPIGTYRVIAQQHTATTNTYGQATGSVTTDASTTTTNIQLSTSLVPSTVSLTDANGASYPIRENGGIFDGSYSVFQGDAAANEGGSLLSVVLNGTETKFTGAALSPSSLAGRQISIEQDNLAGLNITRRVFVPGDGYFARYVELLTNPSAADITVDLKLLSNYRQLRTINLGTTETANFSVPVILQTSSGDNILNISDPTNPDSWVTFGGPVDQDPFVPSLFADNPIPPIADVFDGPKAPLKPTSVLYAQGSAGNYSTLTQTYSALKIPAGGTVGVMHFISQENAFAAAAASAARLVQLPPESLYGLATSDLAAIQNFVIPAGGTSTIASLPPVTNQAGGVVYTSDSTTPFASSQVRFHSNNPIFARTYITTADGAGNYSFQGAFQSLAIPQDDFTVTAYEPSNGTFLDQTCAQIGVAIGNGCGIPSPVTAGTFGTGQTPGAGTATQNIVFSNTGIITGTISRGPVVLNVAGTVSLTAGPMLPLTNIPIAADGTYKIYGVVPGTYIITAYVTNTLLTGISSVTVTAGTATTTNITIGESGNITGTVTRDDGSLAIQDVVNLRSSTGVLSTSVNTAGQYAFTDIPIGTYTLDVYDSQSNSAVTATAAVSSNATTTQNLVLSSKGSVTGTVNVNDGSSVANLAITLTSTTTSGIQTLTGSTNATGVFTINGVKPGAISVHAVTSSGLQGTGNGNLPLAGQTVTINVSLTATGSVTGTVFQGDGKTPAPNVTVTISPAPFTGTATTTTDSNGVYNFPNQPFGNFTVYATLASTGDQGQTNSQIQANGQLRTVNITLNGFGNLTVKVVDSGNNKIAKAALTVYNNTIGKQYTATADATGTAVFTNIFAGSLTITAKDPVSGLNASTSTTLAYNASQTVTLTVQATGVIQGIVYNVDGVTPVAGATIQVGVPYGPTQLTAADGSYKFASAQLASYNFQVHDANGVIRANAPYQTLQTAGQVITQNLTFVAIGSVHGTVLNADGTRGENLTLTINSSNANIGGQQSVVTGGDGTYTVPAVPIGNFTVTVNNLSTSLAGFATSAITKDGDSEQVDIQIISSTVTLPATLTDADSFTYTVGTAGTYGPTGNIGTNLSPFYNANNLTLTVAGAGAAFGNGGSPTTAIQSLSGQQIEINQPSLLGLNVTRKIYVPTDGYFARRLEVFQNPTSSPITVTVQENGYDRYTPNAIRIVNTSNNNTTVDNTILWAVDDDDAGGLPYPRTQPALANIFAGTGAPTTLSGVSDNVASNSYPSNGVYFSYLNWNYAWTPITIPAKSTASILFFTAQESNGSTATSAAQRLVQLPAEALAGLSTSDLASVVNFIIPTTPLSTVHPPSPAQALSGHVYAGDGTTAIPNAIVYAQSTDVLFGAGATATADATGLYNIPSLLANGFALESMDPSDGILSATVTGTFAAPVTPPAPQTKDIVFTNTGILQGLVKETGNGTFLKGTLYLNFSCTNYTQPQELPAFEALARTTAAAQPAAKAAAARSAAQPNASSYCGSLNGSFGPDGKFTYYTLPTGQTNLNLNVTLPQNESIPLPAGGGYFTTDIPAGQTNQFTITIPASGTIAGKVSNADGTAAANITVYAVPSDYNQSSGATTTTAADGSFIFSSLPLISYTIQATDPITNNTVSKVVSTTQDTTTVVNLQFIGKGSVTPTVRFANGNIAQNSLLYISTSTTPNYTYGGYTDVNGQYTFPNVPTGAFNIRAYYPGQNFYSTTPGTLTGNGNTLTPAVTLTPVGTISGHVTNQDGTPGSGEYVNIFDATNNFTAYAATDSAGAYAVTPAPADRTVTVQSYQATNTTNRTIIAQKFNQQVPGDGQTLIVDLRYPGLSSVKVTLLNTDGTHATSGSVYIKSTDAGTQNYSGAIGADGTYTFTQVVEGAFIAYANTDYTAFNAGSKAFTVAPTDDGNTVNVTITTSPTGSIKGQVYASDGTTLIRNSYTVKFTDIDTNTGTTVYPPSDGAGYTFTGVRNGASGYKLTAQLYGATTTASVTGSITTQGQTDTKNITLPVSSISGTVFLNDGVTPVPFAQLYSSQPIDAYGDTSGFSAQADANGTYQLSGPTTGTVTLHAYDSNDIVGTSTVVLTSDTQIVTAANVSLGPVGTVIGIAYDNSGHLLTNAYVQIQSSGNGNGFSTETETDQNGNFTFTDIPVGSLTLTVQDNSDNTIMATGSLQTNGQTVTINLGTPPAAVTEVFGTVYDGNSNPVPGATVTLTAASPSTVVVTATTDANGMYTATGLPVGNFVAAATFADGSSDGSTNAIITDPTTPIEVDIGLPQSGLVTGIVYDAHGNPVPGVEIEVDSTGDPNTGYLEDTANDGSFVFQVDPGQITITVTGPNNTVLGTASGILPYGGNVVINVTYPTPSAKPAPGKASVTKTQLTAPVAPHIMASLKLPATLPLAGGLQ</sequence>
<dbReference type="PANTHER" id="PTHR36108">
    <property type="entry name" value="COLOSSIN-B-RELATED"/>
    <property type="match status" value="1"/>
</dbReference>
<organism evidence="9">
    <name type="scientific">Granulicella tundricola (strain ATCC BAA-1859 / DSM 23138 / MP5ACTX9)</name>
    <dbReference type="NCBI Taxonomy" id="1198114"/>
    <lineage>
        <taxon>Bacteria</taxon>
        <taxon>Pseudomonadati</taxon>
        <taxon>Acidobacteriota</taxon>
        <taxon>Terriglobia</taxon>
        <taxon>Terriglobales</taxon>
        <taxon>Acidobacteriaceae</taxon>
        <taxon>Granulicella</taxon>
    </lineage>
</organism>
<dbReference type="GO" id="GO:0030246">
    <property type="term" value="F:carbohydrate binding"/>
    <property type="evidence" value="ECO:0007669"/>
    <property type="project" value="InterPro"/>
</dbReference>
<dbReference type="Pfam" id="PF18884">
    <property type="entry name" value="TSP3_bac"/>
    <property type="match status" value="5"/>
</dbReference>
<dbReference type="InterPro" id="IPR010814">
    <property type="entry name" value="DUF1416"/>
</dbReference>
<dbReference type="Gene3D" id="2.60.40.10">
    <property type="entry name" value="Immunoglobulins"/>
    <property type="match status" value="2"/>
</dbReference>
<keyword evidence="5" id="KW-0106">Calcium</keyword>
<dbReference type="Gene3D" id="2.60.40.1120">
    <property type="entry name" value="Carboxypeptidase-like, regulatory domain"/>
    <property type="match status" value="9"/>
</dbReference>
<dbReference type="RefSeq" id="WP_013580840.1">
    <property type="nucleotide sequence ID" value="NC_015064.1"/>
</dbReference>
<dbReference type="SUPFAM" id="SSF49373">
    <property type="entry name" value="Invasin/intimin cell-adhesion fragments"/>
    <property type="match status" value="1"/>
</dbReference>
<keyword evidence="4" id="KW-0732">Signal</keyword>
<dbReference type="InterPro" id="IPR008964">
    <property type="entry name" value="Invasin/intimin_cell_adhesion"/>
</dbReference>
<dbReference type="STRING" id="1198114.AciX9_2492"/>